<evidence type="ECO:0000313" key="3">
    <source>
        <dbReference type="Proteomes" id="UP000319817"/>
    </source>
</evidence>
<feature type="signal peptide" evidence="1">
    <location>
        <begin position="1"/>
        <end position="31"/>
    </location>
</feature>
<organism evidence="2 3">
    <name type="scientific">Stieleria marina</name>
    <dbReference type="NCBI Taxonomy" id="1930275"/>
    <lineage>
        <taxon>Bacteria</taxon>
        <taxon>Pseudomonadati</taxon>
        <taxon>Planctomycetota</taxon>
        <taxon>Planctomycetia</taxon>
        <taxon>Pirellulales</taxon>
        <taxon>Pirellulaceae</taxon>
        <taxon>Stieleria</taxon>
    </lineage>
</organism>
<gene>
    <name evidence="2" type="ORF">K239x_36170</name>
</gene>
<dbReference type="AlphaFoldDB" id="A0A517NWV6"/>
<keyword evidence="1" id="KW-0732">Signal</keyword>
<dbReference type="Proteomes" id="UP000319817">
    <property type="component" value="Chromosome"/>
</dbReference>
<feature type="chain" id="PRO_5022200069" evidence="1">
    <location>
        <begin position="32"/>
        <end position="412"/>
    </location>
</feature>
<evidence type="ECO:0000256" key="1">
    <source>
        <dbReference type="SAM" id="SignalP"/>
    </source>
</evidence>
<dbReference type="RefSeq" id="WP_145419419.1">
    <property type="nucleotide sequence ID" value="NZ_CP036526.1"/>
</dbReference>
<sequence precursor="true">MQDGGNMSVRKLTAGLLTALALLGGFGTVQANDLLTIADPFEFDPDFRWFEPTYQLDLEDMKPKQRAHYGWFGTYDRMALFTSRPELDDPDTAENKLDGGWGHRYEVGFMSDSGDKGWTFNWTRHSVGKYITNARERVNRLDLDELAGTPANPDPIFGFTTPQGDGNTRGYNTRTYFIQDSENVLNYNAYELNRTWRMEAYHYGGILEPMLGLRYMKVSDINTVQNYRSSIDPIAPFLDFGDAAEELVTDNTTTDNDILAGQFGFRYTKHALGSSGGPNRFTFIGDFRVFTGASLQCSTSYQDTEITIYDGATAGDEVTNVLNRQATPTYARNEEFTIGFDARAQLSYQLTKAISLRGGVQVIDIATGVWRGGPELGTHVVDGRTERNRLEGGDRDQDVVMAGFTFGLSLNH</sequence>
<proteinExistence type="predicted"/>
<protein>
    <submittedName>
        <fullName evidence="2">Uncharacterized protein</fullName>
    </submittedName>
</protein>
<dbReference type="EMBL" id="CP036526">
    <property type="protein sequence ID" value="QDT11617.1"/>
    <property type="molecule type" value="Genomic_DNA"/>
</dbReference>
<accession>A0A517NWV6</accession>
<name>A0A517NWV6_9BACT</name>
<keyword evidence="3" id="KW-1185">Reference proteome</keyword>
<reference evidence="2 3" key="1">
    <citation type="submission" date="2019-02" db="EMBL/GenBank/DDBJ databases">
        <title>Deep-cultivation of Planctomycetes and their phenomic and genomic characterization uncovers novel biology.</title>
        <authorList>
            <person name="Wiegand S."/>
            <person name="Jogler M."/>
            <person name="Boedeker C."/>
            <person name="Pinto D."/>
            <person name="Vollmers J."/>
            <person name="Rivas-Marin E."/>
            <person name="Kohn T."/>
            <person name="Peeters S.H."/>
            <person name="Heuer A."/>
            <person name="Rast P."/>
            <person name="Oberbeckmann S."/>
            <person name="Bunk B."/>
            <person name="Jeske O."/>
            <person name="Meyerdierks A."/>
            <person name="Storesund J.E."/>
            <person name="Kallscheuer N."/>
            <person name="Luecker S."/>
            <person name="Lage O.M."/>
            <person name="Pohl T."/>
            <person name="Merkel B.J."/>
            <person name="Hornburger P."/>
            <person name="Mueller R.-W."/>
            <person name="Bruemmer F."/>
            <person name="Labrenz M."/>
            <person name="Spormann A.M."/>
            <person name="Op den Camp H."/>
            <person name="Overmann J."/>
            <person name="Amann R."/>
            <person name="Jetten M.S.M."/>
            <person name="Mascher T."/>
            <person name="Medema M.H."/>
            <person name="Devos D.P."/>
            <person name="Kaster A.-K."/>
            <person name="Ovreas L."/>
            <person name="Rohde M."/>
            <person name="Galperin M.Y."/>
            <person name="Jogler C."/>
        </authorList>
    </citation>
    <scope>NUCLEOTIDE SEQUENCE [LARGE SCALE GENOMIC DNA]</scope>
    <source>
        <strain evidence="2 3">K23_9</strain>
    </source>
</reference>
<evidence type="ECO:0000313" key="2">
    <source>
        <dbReference type="EMBL" id="QDT11617.1"/>
    </source>
</evidence>
<dbReference type="OrthoDB" id="255704at2"/>